<dbReference type="Gene3D" id="3.40.50.300">
    <property type="entry name" value="P-loop containing nucleotide triphosphate hydrolases"/>
    <property type="match status" value="1"/>
</dbReference>
<dbReference type="AlphaFoldDB" id="A0A7C2X8U1"/>
<dbReference type="SUPFAM" id="SSF52540">
    <property type="entry name" value="P-loop containing nucleoside triphosphate hydrolases"/>
    <property type="match status" value="1"/>
</dbReference>
<proteinExistence type="inferred from homology"/>
<reference evidence="6" key="1">
    <citation type="journal article" date="2020" name="mSystems">
        <title>Genome- and Community-Level Interaction Insights into Carbon Utilization and Element Cycling Functions of Hydrothermarchaeota in Hydrothermal Sediment.</title>
        <authorList>
            <person name="Zhou Z."/>
            <person name="Liu Y."/>
            <person name="Xu W."/>
            <person name="Pan J."/>
            <person name="Luo Z.H."/>
            <person name="Li M."/>
        </authorList>
    </citation>
    <scope>NUCLEOTIDE SEQUENCE [LARGE SCALE GENOMIC DNA]</scope>
    <source>
        <strain evidence="6">SpSt-1224</strain>
    </source>
</reference>
<dbReference type="SMART" id="SM00382">
    <property type="entry name" value="AAA"/>
    <property type="match status" value="1"/>
</dbReference>
<evidence type="ECO:0000256" key="2">
    <source>
        <dbReference type="ARBA" id="ARBA00022448"/>
    </source>
</evidence>
<keyword evidence="2" id="KW-0813">Transport</keyword>
<evidence type="ECO:0000313" key="6">
    <source>
        <dbReference type="EMBL" id="HET97135.1"/>
    </source>
</evidence>
<dbReference type="InterPro" id="IPR003439">
    <property type="entry name" value="ABC_transporter-like_ATP-bd"/>
</dbReference>
<dbReference type="EMBL" id="DSDS01000007">
    <property type="protein sequence ID" value="HET97135.1"/>
    <property type="molecule type" value="Genomic_DNA"/>
</dbReference>
<dbReference type="GO" id="GO:0016887">
    <property type="term" value="F:ATP hydrolysis activity"/>
    <property type="evidence" value="ECO:0007669"/>
    <property type="project" value="InterPro"/>
</dbReference>
<dbReference type="Pfam" id="PF00005">
    <property type="entry name" value="ABC_tran"/>
    <property type="match status" value="1"/>
</dbReference>
<dbReference type="GO" id="GO:0005524">
    <property type="term" value="F:ATP binding"/>
    <property type="evidence" value="ECO:0007669"/>
    <property type="project" value="UniProtKB-KW"/>
</dbReference>
<name>A0A7C2X8U1_9BACT</name>
<dbReference type="PANTHER" id="PTHR42734:SF17">
    <property type="entry name" value="METAL TRANSPORT SYSTEM ATP-BINDING PROTEIN TM_0124-RELATED"/>
    <property type="match status" value="1"/>
</dbReference>
<feature type="domain" description="ABC transporter" evidence="5">
    <location>
        <begin position="9"/>
        <end position="239"/>
    </location>
</feature>
<evidence type="ECO:0000256" key="3">
    <source>
        <dbReference type="ARBA" id="ARBA00022741"/>
    </source>
</evidence>
<sequence length="255" mass="28226">MSGAGQPAIQISGLYFAYDRVPILEAVDLRIEELDSLCIVGPNGGGKTTLLKLILGLLEPDRGQVLVRGRQPAEMRLHLGYVPQYSHYDPLFPVTVLDVILMGRLGRRLGGFYRAADRRVARDSLALVGLSHLEHRVFSAISGGQRQRVLIARALACEAEILLLDEPTANIDMETENQLFNLLRELNRTRTIVVVTHDVGFASSFFQRIACVNRRVATHPVAELDGRMIHELYGSDVALIRHDHHCGKKGSDCGV</sequence>
<dbReference type="InterPro" id="IPR017871">
    <property type="entry name" value="ABC_transporter-like_CS"/>
</dbReference>
<keyword evidence="4 6" id="KW-0067">ATP-binding</keyword>
<evidence type="ECO:0000256" key="4">
    <source>
        <dbReference type="ARBA" id="ARBA00022840"/>
    </source>
</evidence>
<dbReference type="InterPro" id="IPR050153">
    <property type="entry name" value="Metal_Ion_Import_ABC"/>
</dbReference>
<dbReference type="InterPro" id="IPR027417">
    <property type="entry name" value="P-loop_NTPase"/>
</dbReference>
<evidence type="ECO:0000256" key="1">
    <source>
        <dbReference type="ARBA" id="ARBA00005417"/>
    </source>
</evidence>
<evidence type="ECO:0000259" key="5">
    <source>
        <dbReference type="PROSITE" id="PS50893"/>
    </source>
</evidence>
<dbReference type="Proteomes" id="UP000885986">
    <property type="component" value="Unassembled WGS sequence"/>
</dbReference>
<dbReference type="CDD" id="cd03235">
    <property type="entry name" value="ABC_Metallic_Cations"/>
    <property type="match status" value="1"/>
</dbReference>
<dbReference type="PROSITE" id="PS50893">
    <property type="entry name" value="ABC_TRANSPORTER_2"/>
    <property type="match status" value="1"/>
</dbReference>
<dbReference type="PANTHER" id="PTHR42734">
    <property type="entry name" value="METAL TRANSPORT SYSTEM ATP-BINDING PROTEIN TM_0124-RELATED"/>
    <property type="match status" value="1"/>
</dbReference>
<dbReference type="InterPro" id="IPR003593">
    <property type="entry name" value="AAA+_ATPase"/>
</dbReference>
<gene>
    <name evidence="6" type="ORF">ENN98_00215</name>
</gene>
<protein>
    <submittedName>
        <fullName evidence="6">ABC transporter ATP-binding protein</fullName>
    </submittedName>
</protein>
<comment type="caution">
    <text evidence="6">The sequence shown here is derived from an EMBL/GenBank/DDBJ whole genome shotgun (WGS) entry which is preliminary data.</text>
</comment>
<accession>A0A7C2X8U1</accession>
<dbReference type="PROSITE" id="PS00211">
    <property type="entry name" value="ABC_TRANSPORTER_1"/>
    <property type="match status" value="1"/>
</dbReference>
<organism evidence="6">
    <name type="scientific">Desulfurivibrio alkaliphilus</name>
    <dbReference type="NCBI Taxonomy" id="427923"/>
    <lineage>
        <taxon>Bacteria</taxon>
        <taxon>Pseudomonadati</taxon>
        <taxon>Thermodesulfobacteriota</taxon>
        <taxon>Desulfobulbia</taxon>
        <taxon>Desulfobulbales</taxon>
        <taxon>Desulfobulbaceae</taxon>
        <taxon>Desulfurivibrio</taxon>
    </lineage>
</organism>
<comment type="similarity">
    <text evidence="1">Belongs to the ABC transporter superfamily.</text>
</comment>
<keyword evidence="3" id="KW-0547">Nucleotide-binding</keyword>